<reference evidence="2 4" key="2">
    <citation type="submission" date="2018-06" db="EMBL/GenBank/DDBJ databases">
        <authorList>
            <consortium name="Pathogen Informatics"/>
            <person name="Doyle S."/>
        </authorList>
    </citation>
    <scope>NUCLEOTIDE SEQUENCE [LARGE SCALE GENOMIC DNA]</scope>
    <source>
        <strain evidence="2 4">NCTC12438</strain>
    </source>
</reference>
<evidence type="ECO:0000313" key="1">
    <source>
        <dbReference type="EMBL" id="KTC88290.1"/>
    </source>
</evidence>
<dbReference type="STRING" id="28085.Lcin_1553"/>
<dbReference type="AlphaFoldDB" id="A0A378IV11"/>
<evidence type="ECO:0000313" key="2">
    <source>
        <dbReference type="EMBL" id="STX35844.1"/>
    </source>
</evidence>
<proteinExistence type="predicted"/>
<dbReference type="Proteomes" id="UP000054854">
    <property type="component" value="Unassembled WGS sequence"/>
</dbReference>
<dbReference type="Proteomes" id="UP000255316">
    <property type="component" value="Unassembled WGS sequence"/>
</dbReference>
<gene>
    <name evidence="1" type="ORF">Lcin_1553</name>
    <name evidence="2" type="ORF">NCTC12438_02472</name>
</gene>
<reference evidence="1 3" key="1">
    <citation type="submission" date="2015-11" db="EMBL/GenBank/DDBJ databases">
        <title>Genomic analysis of 38 Legionella species identifies large and diverse effector repertoires.</title>
        <authorList>
            <person name="Burstein D."/>
            <person name="Amaro F."/>
            <person name="Zusman T."/>
            <person name="Lifshitz Z."/>
            <person name="Cohen O."/>
            <person name="Gilbert J.A."/>
            <person name="Pupko T."/>
            <person name="Shuman H.A."/>
            <person name="Segal G."/>
        </authorList>
    </citation>
    <scope>NUCLEOTIDE SEQUENCE [LARGE SCALE GENOMIC DNA]</scope>
    <source>
        <strain evidence="1 3">CDC#72-OH-14</strain>
    </source>
</reference>
<organism evidence="2 4">
    <name type="scientific">Legionella cincinnatiensis</name>
    <dbReference type="NCBI Taxonomy" id="28085"/>
    <lineage>
        <taxon>Bacteria</taxon>
        <taxon>Pseudomonadati</taxon>
        <taxon>Pseudomonadota</taxon>
        <taxon>Gammaproteobacteria</taxon>
        <taxon>Legionellales</taxon>
        <taxon>Legionellaceae</taxon>
        <taxon>Legionella</taxon>
    </lineage>
</organism>
<protein>
    <submittedName>
        <fullName evidence="2">Uncharacterized protein</fullName>
    </submittedName>
</protein>
<dbReference type="EMBL" id="UGNX01000001">
    <property type="protein sequence ID" value="STX35844.1"/>
    <property type="molecule type" value="Genomic_DNA"/>
</dbReference>
<keyword evidence="3" id="KW-1185">Reference proteome</keyword>
<evidence type="ECO:0000313" key="4">
    <source>
        <dbReference type="Proteomes" id="UP000255316"/>
    </source>
</evidence>
<name>A0A378IV11_9GAMM</name>
<sequence length="106" mass="12517">MLRTGNDPEIVEKLKDELVEMFHIQHHRIEVSKEENRQLTKQIQLTGFEDKDENMKKFIKGKELSIRNNLGTFIQLEDDLKAVLIQQQTTNRKLLIYSSPLKMCPH</sequence>
<dbReference type="RefSeq" id="WP_058464740.1">
    <property type="nucleotide sequence ID" value="NZ_CAAAHQ010000007.1"/>
</dbReference>
<accession>A0A378IV11</accession>
<dbReference type="EMBL" id="LNXX01000017">
    <property type="protein sequence ID" value="KTC88290.1"/>
    <property type="molecule type" value="Genomic_DNA"/>
</dbReference>
<evidence type="ECO:0000313" key="3">
    <source>
        <dbReference type="Proteomes" id="UP000054854"/>
    </source>
</evidence>